<evidence type="ECO:0000313" key="3">
    <source>
        <dbReference type="Proteomes" id="UP000033099"/>
    </source>
</evidence>
<feature type="compositionally biased region" description="Pro residues" evidence="1">
    <location>
        <begin position="14"/>
        <end position="26"/>
    </location>
</feature>
<accession>A0AAU8TGJ2</accession>
<dbReference type="AlphaFoldDB" id="A0AAU8TGJ2"/>
<feature type="region of interest" description="Disordered" evidence="1">
    <location>
        <begin position="1"/>
        <end position="26"/>
    </location>
</feature>
<name>A0AAU8TGJ2_9PSED</name>
<sequence>MLAKTPNDNATPEIPQPHLAPLPTPASAPLLLDLSEDLNDKHRDLAFEGFGAFRLSAKPSAMTGDATAFGQKRTVDTLMANG</sequence>
<dbReference type="RefSeq" id="WP_046068968.1">
    <property type="nucleotide sequence ID" value="NZ_CP011117.2"/>
</dbReference>
<protein>
    <submittedName>
        <fullName evidence="2">Uncharacterized protein</fullName>
    </submittedName>
</protein>
<evidence type="ECO:0000256" key="1">
    <source>
        <dbReference type="SAM" id="MobiDB-lite"/>
    </source>
</evidence>
<evidence type="ECO:0000313" key="2">
    <source>
        <dbReference type="EMBL" id="AKA81853.1"/>
    </source>
</evidence>
<feature type="compositionally biased region" description="Polar residues" evidence="1">
    <location>
        <begin position="1"/>
        <end position="10"/>
    </location>
</feature>
<dbReference type="Proteomes" id="UP000033099">
    <property type="component" value="Chromosome"/>
</dbReference>
<proteinExistence type="predicted"/>
<dbReference type="EMBL" id="CP011117">
    <property type="protein sequence ID" value="AKA81853.1"/>
    <property type="molecule type" value="Genomic_DNA"/>
</dbReference>
<organism evidence="2 3">
    <name type="scientific">Pseudomonas synxantha</name>
    <dbReference type="NCBI Taxonomy" id="47883"/>
    <lineage>
        <taxon>Bacteria</taxon>
        <taxon>Pseudomonadati</taxon>
        <taxon>Pseudomonadota</taxon>
        <taxon>Gammaproteobacteria</taxon>
        <taxon>Pseudomonadales</taxon>
        <taxon>Pseudomonadaceae</taxon>
        <taxon>Pseudomonas</taxon>
    </lineage>
</organism>
<gene>
    <name evidence="2" type="ORF">VO64_1307</name>
</gene>
<reference evidence="2 3" key="1">
    <citation type="journal article" date="2015" name="Genome Announc.">
        <title>Complete Genome Sequence of Biocontrol Strain Pseudomonas fluorescens LBUM223.</title>
        <authorList>
            <person name="Roquigny R."/>
            <person name="Arseneault T."/>
            <person name="Gadkar V.J."/>
            <person name="Novinscak A."/>
            <person name="Joly D.L."/>
            <person name="Filion M."/>
        </authorList>
    </citation>
    <scope>NUCLEOTIDE SEQUENCE [LARGE SCALE GENOMIC DNA]</scope>
    <source>
        <strain evidence="2 3">LBUM223</strain>
    </source>
</reference>
<dbReference type="KEGG" id="pfb:VO64_1307"/>